<dbReference type="EMBL" id="CP000612">
    <property type="protein sequence ID" value="ABO49085.1"/>
    <property type="molecule type" value="Genomic_DNA"/>
</dbReference>
<comment type="cofactor">
    <cofactor evidence="9">
        <name>Mg(2+)</name>
        <dbReference type="ChEBI" id="CHEBI:18420"/>
    </cofactor>
    <cofactor evidence="9">
        <name>Mn(2+)</name>
        <dbReference type="ChEBI" id="CHEBI:29035"/>
    </cofactor>
</comment>
<keyword evidence="6 9" id="KW-0051">Antiviral defense</keyword>
<evidence type="ECO:0000256" key="4">
    <source>
        <dbReference type="ARBA" id="ARBA00022801"/>
    </source>
</evidence>
<evidence type="ECO:0000256" key="1">
    <source>
        <dbReference type="ARBA" id="ARBA00022722"/>
    </source>
</evidence>
<dbReference type="InterPro" id="IPR042211">
    <property type="entry name" value="CRISPR-assoc_Cas1_N"/>
</dbReference>
<evidence type="ECO:0000313" key="11">
    <source>
        <dbReference type="Proteomes" id="UP000001556"/>
    </source>
</evidence>
<sequence>MKKTIYIFSDGELHRKDNTLCFEKEKEKRYIPIEDTGEIMAFGEININKRLLEFLSQKEILLHYFNHYGYYMGTFYPREHLNSGFMILKQAEHYMDQTLRLKIAIEYIRGGGKNIRQVLKYYQGRGRYVGDKLEAIEKLLLDIDQQQDIPSLMAVEGNIRSWYYKGFDDIICDTNFVFEERSRRPPKNFLNTLISFGNSIMYSICLSEIYKTHLDPRIGYLHATNFRRFSLNLDVSEIFKPILIDRTIFSLLARKMITAKDFDRDANGVLLKEKGKKCFIHALEEKLKTTINHRDLGRPVSYRRLIRLELYKLEKHLMGEKTYTPFIARW</sequence>
<comment type="subunit">
    <text evidence="9">Homodimer, forms a heterotetramer with a Cas2 homodimer.</text>
</comment>
<dbReference type="InterPro" id="IPR019858">
    <property type="entry name" value="CRISPR-assoc_Cas1_HMARI/TNEAP"/>
</dbReference>
<keyword evidence="11" id="KW-1185">Reference proteome</keyword>
<evidence type="ECO:0000256" key="6">
    <source>
        <dbReference type="ARBA" id="ARBA00023118"/>
    </source>
</evidence>
<evidence type="ECO:0000256" key="8">
    <source>
        <dbReference type="ARBA" id="ARBA00023211"/>
    </source>
</evidence>
<dbReference type="InterPro" id="IPR002729">
    <property type="entry name" value="CRISPR-assoc_Cas1"/>
</dbReference>
<dbReference type="Pfam" id="PF01867">
    <property type="entry name" value="Cas_Cas1"/>
    <property type="match status" value="1"/>
</dbReference>
<dbReference type="GO" id="GO:0003677">
    <property type="term" value="F:DNA binding"/>
    <property type="evidence" value="ECO:0007669"/>
    <property type="project" value="UniProtKB-KW"/>
</dbReference>
<keyword evidence="5 9" id="KW-0460">Magnesium</keyword>
<evidence type="ECO:0000256" key="7">
    <source>
        <dbReference type="ARBA" id="ARBA00023125"/>
    </source>
</evidence>
<dbReference type="NCBIfam" id="TIGR00287">
    <property type="entry name" value="cas1"/>
    <property type="match status" value="1"/>
</dbReference>
<dbReference type="GO" id="GO:0043571">
    <property type="term" value="P:maintenance of CRISPR repeat elements"/>
    <property type="evidence" value="ECO:0007669"/>
    <property type="project" value="UniProtKB-UniRule"/>
</dbReference>
<dbReference type="PANTHER" id="PTHR43219:SF1">
    <property type="entry name" value="CRISPR-ASSOCIATED ENDONUCLEASE CAS1"/>
    <property type="match status" value="1"/>
</dbReference>
<evidence type="ECO:0000256" key="2">
    <source>
        <dbReference type="ARBA" id="ARBA00022723"/>
    </source>
</evidence>
<dbReference type="CDD" id="cd09722">
    <property type="entry name" value="Cas1_I-B"/>
    <property type="match status" value="1"/>
</dbReference>
<keyword evidence="7 9" id="KW-0238">DNA-binding</keyword>
<dbReference type="PANTHER" id="PTHR43219">
    <property type="entry name" value="CRISPR-ASSOCIATED ENDONUCLEASE CAS1"/>
    <property type="match status" value="1"/>
</dbReference>
<evidence type="ECO:0000256" key="5">
    <source>
        <dbReference type="ARBA" id="ARBA00022842"/>
    </source>
</evidence>
<keyword evidence="2 9" id="KW-0479">Metal-binding</keyword>
<name>A4J1Y2_DESRM</name>
<dbReference type="KEGG" id="drm:Dred_0541"/>
<dbReference type="EC" id="3.1.-.-" evidence="9"/>
<keyword evidence="8 9" id="KW-0464">Manganese</keyword>
<feature type="binding site" evidence="9">
    <location>
        <position position="237"/>
    </location>
    <ligand>
        <name>Mn(2+)</name>
        <dbReference type="ChEBI" id="CHEBI:29035"/>
    </ligand>
</feature>
<dbReference type="Gene3D" id="3.100.10.20">
    <property type="entry name" value="CRISPR-associated endonuclease Cas1, N-terminal domain"/>
    <property type="match status" value="1"/>
</dbReference>
<feature type="binding site" evidence="9">
    <location>
        <position position="222"/>
    </location>
    <ligand>
        <name>Mn(2+)</name>
        <dbReference type="ChEBI" id="CHEBI:29035"/>
    </ligand>
</feature>
<evidence type="ECO:0000313" key="10">
    <source>
        <dbReference type="EMBL" id="ABO49085.1"/>
    </source>
</evidence>
<dbReference type="GO" id="GO:0051607">
    <property type="term" value="P:defense response to virus"/>
    <property type="evidence" value="ECO:0007669"/>
    <property type="project" value="UniProtKB-UniRule"/>
</dbReference>
<keyword evidence="4 9" id="KW-0378">Hydrolase</keyword>
<reference evidence="10 11" key="1">
    <citation type="submission" date="2007-03" db="EMBL/GenBank/DDBJ databases">
        <title>Complete sequence of Desulfotomaculum reducens MI-1.</title>
        <authorList>
            <consortium name="US DOE Joint Genome Institute"/>
            <person name="Copeland A."/>
            <person name="Lucas S."/>
            <person name="Lapidus A."/>
            <person name="Barry K."/>
            <person name="Detter J.C."/>
            <person name="Glavina del Rio T."/>
            <person name="Hammon N."/>
            <person name="Israni S."/>
            <person name="Dalin E."/>
            <person name="Tice H."/>
            <person name="Pitluck S."/>
            <person name="Sims D."/>
            <person name="Brettin T."/>
            <person name="Bruce D."/>
            <person name="Han C."/>
            <person name="Tapia R."/>
            <person name="Schmutz J."/>
            <person name="Larimer F."/>
            <person name="Land M."/>
            <person name="Hauser L."/>
            <person name="Kyrpides N."/>
            <person name="Kim E."/>
            <person name="Tebo B.M."/>
            <person name="Richardson P."/>
        </authorList>
    </citation>
    <scope>NUCLEOTIDE SEQUENCE [LARGE SCALE GENOMIC DNA]</scope>
    <source>
        <strain evidence="10 11">MI-1</strain>
    </source>
</reference>
<dbReference type="InterPro" id="IPR042206">
    <property type="entry name" value="CRISPR-assoc_Cas1_C"/>
</dbReference>
<protein>
    <recommendedName>
        <fullName evidence="9">CRISPR-associated endonuclease Cas1</fullName>
        <ecNumber evidence="9">3.1.-.-</ecNumber>
    </recommendedName>
</protein>
<dbReference type="GO" id="GO:0016787">
    <property type="term" value="F:hydrolase activity"/>
    <property type="evidence" value="ECO:0007669"/>
    <property type="project" value="UniProtKB-KW"/>
</dbReference>
<dbReference type="HOGENOM" id="CLU_052779_2_0_9"/>
<gene>
    <name evidence="9" type="primary">cas1</name>
    <name evidence="10" type="ordered locus">Dred_0541</name>
</gene>
<dbReference type="GO" id="GO:0004520">
    <property type="term" value="F:DNA endonuclease activity"/>
    <property type="evidence" value="ECO:0007669"/>
    <property type="project" value="InterPro"/>
</dbReference>
<evidence type="ECO:0000256" key="9">
    <source>
        <dbReference type="HAMAP-Rule" id="MF_01470"/>
    </source>
</evidence>
<dbReference type="OrthoDB" id="9803119at2"/>
<dbReference type="Proteomes" id="UP000001556">
    <property type="component" value="Chromosome"/>
</dbReference>
<dbReference type="eggNOG" id="COG1518">
    <property type="taxonomic scope" value="Bacteria"/>
</dbReference>
<dbReference type="NCBIfam" id="TIGR03641">
    <property type="entry name" value="cas1_HMARI"/>
    <property type="match status" value="1"/>
</dbReference>
<comment type="function">
    <text evidence="9">CRISPR (clustered regularly interspaced short palindromic repeat), is an adaptive immune system that provides protection against mobile genetic elements (viruses, transposable elements and conjugative plasmids). CRISPR clusters contain spacers, sequences complementary to antecedent mobile elements, and target invading nucleic acids. CRISPR clusters are transcribed and processed into CRISPR RNA (crRNA). Acts as a dsDNA endonuclease. Involved in the integration of spacer DNA into the CRISPR cassette.</text>
</comment>
<evidence type="ECO:0000256" key="3">
    <source>
        <dbReference type="ARBA" id="ARBA00022759"/>
    </source>
</evidence>
<comment type="similarity">
    <text evidence="9">Belongs to the CRISPR-associated endonuclease Cas1 family.</text>
</comment>
<proteinExistence type="inferred from homology"/>
<feature type="binding site" evidence="9">
    <location>
        <position position="156"/>
    </location>
    <ligand>
        <name>Mn(2+)</name>
        <dbReference type="ChEBI" id="CHEBI:29035"/>
    </ligand>
</feature>
<accession>A4J1Y2</accession>
<organism evidence="10 11">
    <name type="scientific">Desulforamulus reducens (strain ATCC BAA-1160 / DSM 100696 / MI-1)</name>
    <name type="common">Desulfotomaculum reducens</name>
    <dbReference type="NCBI Taxonomy" id="349161"/>
    <lineage>
        <taxon>Bacteria</taxon>
        <taxon>Bacillati</taxon>
        <taxon>Bacillota</taxon>
        <taxon>Clostridia</taxon>
        <taxon>Eubacteriales</taxon>
        <taxon>Peptococcaceae</taxon>
        <taxon>Desulforamulus</taxon>
    </lineage>
</organism>
<dbReference type="RefSeq" id="WP_011876922.1">
    <property type="nucleotide sequence ID" value="NC_009253.1"/>
</dbReference>
<dbReference type="GO" id="GO:0046872">
    <property type="term" value="F:metal ion binding"/>
    <property type="evidence" value="ECO:0007669"/>
    <property type="project" value="UniProtKB-UniRule"/>
</dbReference>
<dbReference type="AlphaFoldDB" id="A4J1Y2"/>
<keyword evidence="3 9" id="KW-0255">Endonuclease</keyword>
<keyword evidence="1 9" id="KW-0540">Nuclease</keyword>
<dbReference type="STRING" id="349161.Dred_0541"/>
<dbReference type="Gene3D" id="1.20.120.920">
    <property type="entry name" value="CRISPR-associated endonuclease Cas1, C-terminal domain"/>
    <property type="match status" value="1"/>
</dbReference>
<dbReference type="HAMAP" id="MF_01470">
    <property type="entry name" value="Cas1"/>
    <property type="match status" value="1"/>
</dbReference>